<keyword evidence="2" id="KW-1185">Reference proteome</keyword>
<protein>
    <submittedName>
        <fullName evidence="1">Uncharacterized protein</fullName>
    </submittedName>
</protein>
<evidence type="ECO:0000313" key="2">
    <source>
        <dbReference type="Proteomes" id="UP001429357"/>
    </source>
</evidence>
<dbReference type="EMBL" id="MAEI02000001">
    <property type="protein sequence ID" value="MEO1782721.1"/>
    <property type="molecule type" value="Genomic_DNA"/>
</dbReference>
<name>A0ABV0F7Y2_9ENTE</name>
<evidence type="ECO:0000313" key="1">
    <source>
        <dbReference type="EMBL" id="MEO1782721.1"/>
    </source>
</evidence>
<accession>A0ABV0F7Y2</accession>
<dbReference type="Proteomes" id="UP001429357">
    <property type="component" value="Unassembled WGS sequence"/>
</dbReference>
<sequence>MKFLLTMNQIAYFKPETTARRLRNYYYHGEGNPVIFLGYLRLIRHLPQLAERAKPLQPELYRKEVRAIFLETHWESPATCWLQLFLREFREFFTPEEWRILQLRYQALHPFLGWQLVGYLKRAQQLQVVSQLVPSPIRKQSNNYASSSHGQRIQPTINNPRLQKTRAICRTFTDKT</sequence>
<proteinExistence type="predicted"/>
<dbReference type="RefSeq" id="WP_161869769.1">
    <property type="nucleotide sequence ID" value="NZ_MAEI02000001.1"/>
</dbReference>
<organism evidence="1 2">
    <name type="scientific">Enterococcus diestrammenae</name>
    <dbReference type="NCBI Taxonomy" id="1155073"/>
    <lineage>
        <taxon>Bacteria</taxon>
        <taxon>Bacillati</taxon>
        <taxon>Bacillota</taxon>
        <taxon>Bacilli</taxon>
        <taxon>Lactobacillales</taxon>
        <taxon>Enterococcaceae</taxon>
        <taxon>Enterococcus</taxon>
    </lineage>
</organism>
<reference evidence="2" key="1">
    <citation type="submission" date="2016-06" db="EMBL/GenBank/DDBJ databases">
        <title>Four novel species of enterococci isolated from chicken manure.</title>
        <authorList>
            <person name="Van Tyne D."/>
        </authorList>
    </citation>
    <scope>NUCLEOTIDE SEQUENCE [LARGE SCALE GENOMIC DNA]</scope>
    <source>
        <strain evidence="2">JM9A</strain>
    </source>
</reference>
<gene>
    <name evidence="1" type="ORF">BAU18_002336</name>
</gene>
<comment type="caution">
    <text evidence="1">The sequence shown here is derived from an EMBL/GenBank/DDBJ whole genome shotgun (WGS) entry which is preliminary data.</text>
</comment>
<reference evidence="1 2" key="2">
    <citation type="submission" date="2024-02" db="EMBL/GenBank/DDBJ databases">
        <title>The Genome Sequence of Enterococcus diestrammenae JM9A.</title>
        <authorList>
            <person name="Earl A."/>
            <person name="Manson A."/>
            <person name="Gilmore M."/>
            <person name="Sanders J."/>
            <person name="Shea T."/>
            <person name="Howe W."/>
            <person name="Livny J."/>
            <person name="Cuomo C."/>
            <person name="Neafsey D."/>
            <person name="Birren B."/>
        </authorList>
    </citation>
    <scope>NUCLEOTIDE SEQUENCE [LARGE SCALE GENOMIC DNA]</scope>
    <source>
        <strain evidence="1 2">JM9A</strain>
    </source>
</reference>